<evidence type="ECO:0000256" key="4">
    <source>
        <dbReference type="ARBA" id="ARBA00022827"/>
    </source>
</evidence>
<dbReference type="GO" id="GO:0016491">
    <property type="term" value="F:oxidoreductase activity"/>
    <property type="evidence" value="ECO:0007669"/>
    <property type="project" value="UniProtKB-KW"/>
</dbReference>
<evidence type="ECO:0000259" key="6">
    <source>
        <dbReference type="PROSITE" id="PS51387"/>
    </source>
</evidence>
<dbReference type="AlphaFoldDB" id="A0A1L7SMT2"/>
<protein>
    <submittedName>
        <fullName evidence="7">Related to isoamyl alcohol oxidase</fullName>
    </submittedName>
</protein>
<name>A0A1L7SMT2_FUSMA</name>
<keyword evidence="5" id="KW-0560">Oxidoreductase</keyword>
<comment type="cofactor">
    <cofactor evidence="1">
        <name>FAD</name>
        <dbReference type="ChEBI" id="CHEBI:57692"/>
    </cofactor>
</comment>
<dbReference type="Proteomes" id="UP000184255">
    <property type="component" value="Unassembled WGS sequence"/>
</dbReference>
<dbReference type="Gene3D" id="3.30.465.10">
    <property type="match status" value="1"/>
</dbReference>
<dbReference type="InterPro" id="IPR006094">
    <property type="entry name" value="Oxid_FAD_bind_N"/>
</dbReference>
<feature type="domain" description="FAD-binding PCMH-type" evidence="6">
    <location>
        <begin position="36"/>
        <end position="212"/>
    </location>
</feature>
<dbReference type="SUPFAM" id="SSF56176">
    <property type="entry name" value="FAD-binding/transporter-associated domain-like"/>
    <property type="match status" value="1"/>
</dbReference>
<keyword evidence="4" id="KW-0274">FAD</keyword>
<evidence type="ECO:0000313" key="7">
    <source>
        <dbReference type="EMBL" id="CVK87870.1"/>
    </source>
</evidence>
<dbReference type="Pfam" id="PF08031">
    <property type="entry name" value="BBE"/>
    <property type="match status" value="1"/>
</dbReference>
<dbReference type="PANTHER" id="PTHR42973:SF39">
    <property type="entry name" value="FAD-BINDING PCMH-TYPE DOMAIN-CONTAINING PROTEIN"/>
    <property type="match status" value="1"/>
</dbReference>
<dbReference type="InterPro" id="IPR012951">
    <property type="entry name" value="BBE"/>
</dbReference>
<accession>A0A1L7SMT2</accession>
<dbReference type="PROSITE" id="PS51387">
    <property type="entry name" value="FAD_PCMH"/>
    <property type="match status" value="1"/>
</dbReference>
<proteinExistence type="inferred from homology"/>
<keyword evidence="3" id="KW-0285">Flavoprotein</keyword>
<dbReference type="GO" id="GO:0071949">
    <property type="term" value="F:FAD binding"/>
    <property type="evidence" value="ECO:0007669"/>
    <property type="project" value="InterPro"/>
</dbReference>
<evidence type="ECO:0000256" key="2">
    <source>
        <dbReference type="ARBA" id="ARBA00005466"/>
    </source>
</evidence>
<dbReference type="PANTHER" id="PTHR42973">
    <property type="entry name" value="BINDING OXIDOREDUCTASE, PUTATIVE (AFU_ORTHOLOGUE AFUA_1G17690)-RELATED"/>
    <property type="match status" value="1"/>
</dbReference>
<dbReference type="InterPro" id="IPR036318">
    <property type="entry name" value="FAD-bd_PCMH-like_sf"/>
</dbReference>
<comment type="similarity">
    <text evidence="2">Belongs to the oxygen-dependent FAD-linked oxidoreductase family.</text>
</comment>
<reference evidence="8" key="1">
    <citation type="journal article" date="2016" name="Genome Biol. Evol.">
        <title>Comparative 'omics' of the Fusarium fujikuroi species complex highlights differences in genetic potential and metabolite synthesis.</title>
        <authorList>
            <person name="Niehaus E.-M."/>
            <person name="Muensterkoetter M."/>
            <person name="Proctor R.H."/>
            <person name="Brown D.W."/>
            <person name="Sharon A."/>
            <person name="Idan Y."/>
            <person name="Oren-Young L."/>
            <person name="Sieber C.M."/>
            <person name="Novak O."/>
            <person name="Pencik A."/>
            <person name="Tarkowska D."/>
            <person name="Hromadova K."/>
            <person name="Freeman S."/>
            <person name="Maymon M."/>
            <person name="Elazar M."/>
            <person name="Youssef S.A."/>
            <person name="El-Shabrawy E.S.M."/>
            <person name="Shalaby A.B.A."/>
            <person name="Houterman P."/>
            <person name="Brock N.L."/>
            <person name="Burkhardt I."/>
            <person name="Tsavkelova E.A."/>
            <person name="Dickschat J.S."/>
            <person name="Galuszka P."/>
            <person name="Gueldener U."/>
            <person name="Tudzynski B."/>
        </authorList>
    </citation>
    <scope>NUCLEOTIDE SEQUENCE [LARGE SCALE GENOMIC DNA]</scope>
    <source>
        <strain evidence="8">MRC7560</strain>
    </source>
</reference>
<gene>
    <name evidence="7" type="ORF">FMAN_05308</name>
</gene>
<dbReference type="GeneID" id="65084575"/>
<comment type="caution">
    <text evidence="7">The sequence shown here is derived from an EMBL/GenBank/DDBJ whole genome shotgun (WGS) entry which is preliminary data.</text>
</comment>
<evidence type="ECO:0000313" key="8">
    <source>
        <dbReference type="Proteomes" id="UP000184255"/>
    </source>
</evidence>
<keyword evidence="8" id="KW-1185">Reference proteome</keyword>
<dbReference type="Gene3D" id="3.40.462.20">
    <property type="match status" value="1"/>
</dbReference>
<dbReference type="Gene3D" id="3.30.43.10">
    <property type="entry name" value="Uridine Diphospho-n-acetylenolpyruvylglucosamine Reductase, domain 2"/>
    <property type="match status" value="1"/>
</dbReference>
<dbReference type="InterPro" id="IPR016169">
    <property type="entry name" value="FAD-bd_PCMH_sub2"/>
</dbReference>
<dbReference type="InterPro" id="IPR016167">
    <property type="entry name" value="FAD-bd_PCMH_sub1"/>
</dbReference>
<organism evidence="7 8">
    <name type="scientific">Fusarium mangiferae</name>
    <name type="common">Mango malformation disease fungus</name>
    <dbReference type="NCBI Taxonomy" id="192010"/>
    <lineage>
        <taxon>Eukaryota</taxon>
        <taxon>Fungi</taxon>
        <taxon>Dikarya</taxon>
        <taxon>Ascomycota</taxon>
        <taxon>Pezizomycotina</taxon>
        <taxon>Sordariomycetes</taxon>
        <taxon>Hypocreomycetidae</taxon>
        <taxon>Hypocreales</taxon>
        <taxon>Nectriaceae</taxon>
        <taxon>Fusarium</taxon>
        <taxon>Fusarium fujikuroi species complex</taxon>
    </lineage>
</organism>
<dbReference type="Pfam" id="PF01565">
    <property type="entry name" value="FAD_binding_4"/>
    <property type="match status" value="1"/>
</dbReference>
<dbReference type="InterPro" id="IPR016166">
    <property type="entry name" value="FAD-bd_PCMH"/>
</dbReference>
<dbReference type="InterPro" id="IPR050416">
    <property type="entry name" value="FAD-linked_Oxidoreductase"/>
</dbReference>
<sequence length="540" mass="61314">MADFNILSKTLSADQVILKGEKGYEEAINIGNLMYRYTTPAAVVKAKSENDVKSTIVFAHKNKLRVTVKNGGHSYMGYCLNEGGIVLDLSRMNTCHIDNEKMLIHMDAGLIWKEVYNKYLEDKRNIVIGGQCPYVGVSGFTLGAGLSPFSRSYGLGCDNLVEMTIITWDGNKITVSRDDEDAEKKELFWALAGGGGGNFGVTVSMTSKFHKLNDEKGHVVCGRLVWNLPQQKEDFEDMMNAFNTTKCPNALTLDAFWSHTKNKQLTGSMTVIYNGAMGIAREALEYLLAFNPSIIELEEMEWTNWVHKSEGWDPKSKVFHHHASFIFAEGAITRELTAKISRIVEEATKVVGITEDNESNSPKCHVLWDHIGGATEEGIASDATPFPWRQGHYVSNIKMQWTCPKKTKQVHDFIRKCQAELLPYAIEQKAAYINYIDRNVRNWQEAYYGANYRRLQEIKTKWDPHNVFWNWQSIELIKDGKTVPNPGSVEEMESWWKEYAPLVDPESMSWPETEQDVYERDAKLRKRICSDVQLNGTVTA</sequence>
<evidence type="ECO:0000256" key="1">
    <source>
        <dbReference type="ARBA" id="ARBA00001974"/>
    </source>
</evidence>
<evidence type="ECO:0000256" key="5">
    <source>
        <dbReference type="ARBA" id="ARBA00023002"/>
    </source>
</evidence>
<dbReference type="VEuPathDB" id="FungiDB:FMAN_05308"/>
<dbReference type="EMBL" id="FCQH01000002">
    <property type="protein sequence ID" value="CVK87870.1"/>
    <property type="molecule type" value="Genomic_DNA"/>
</dbReference>
<evidence type="ECO:0000256" key="3">
    <source>
        <dbReference type="ARBA" id="ARBA00022630"/>
    </source>
</evidence>
<dbReference type="RefSeq" id="XP_041678951.1">
    <property type="nucleotide sequence ID" value="XM_041828049.1"/>
</dbReference>